<accession>A0ABV9WAM7</accession>
<dbReference type="EMBL" id="JBHSIU010000070">
    <property type="protein sequence ID" value="MFC5005257.1"/>
    <property type="molecule type" value="Genomic_DNA"/>
</dbReference>
<protein>
    <submittedName>
        <fullName evidence="1">Uncharacterized protein</fullName>
    </submittedName>
</protein>
<comment type="caution">
    <text evidence="1">The sequence shown here is derived from an EMBL/GenBank/DDBJ whole genome shotgun (WGS) entry which is preliminary data.</text>
</comment>
<proteinExistence type="predicted"/>
<name>A0ABV9WAM7_9ACTN</name>
<dbReference type="RefSeq" id="WP_380125904.1">
    <property type="nucleotide sequence ID" value="NZ_JBHSIU010000070.1"/>
</dbReference>
<evidence type="ECO:0000313" key="1">
    <source>
        <dbReference type="EMBL" id="MFC5005257.1"/>
    </source>
</evidence>
<keyword evidence="2" id="KW-1185">Reference proteome</keyword>
<reference evidence="2" key="1">
    <citation type="journal article" date="2019" name="Int. J. Syst. Evol. Microbiol.">
        <title>The Global Catalogue of Microorganisms (GCM) 10K type strain sequencing project: providing services to taxonomists for standard genome sequencing and annotation.</title>
        <authorList>
            <consortium name="The Broad Institute Genomics Platform"/>
            <consortium name="The Broad Institute Genome Sequencing Center for Infectious Disease"/>
            <person name="Wu L."/>
            <person name="Ma J."/>
        </authorList>
    </citation>
    <scope>NUCLEOTIDE SEQUENCE [LARGE SCALE GENOMIC DNA]</scope>
    <source>
        <strain evidence="2">CGMCC 4.7152</strain>
    </source>
</reference>
<dbReference type="Proteomes" id="UP001595912">
    <property type="component" value="Unassembled WGS sequence"/>
</dbReference>
<gene>
    <name evidence="1" type="ORF">ACFPIJ_46410</name>
</gene>
<sequence length="157" mass="17980">MRLPEVIPIKYMPDYRTSCIGRHAGGQFFADITGAYQEGVTRGPDWRHQQRIYAVLHRFDDSGHHLGSDIWFAGVRADSPEVIERAQQMVSGWLSNFEAVTYCDIAIRPFRADFDDVVFGLIDETIDDPYEGHGGPWAELYPQQLGFHEPWNGEYDT</sequence>
<organism evidence="1 2">
    <name type="scientific">Dactylosporangium cerinum</name>
    <dbReference type="NCBI Taxonomy" id="1434730"/>
    <lineage>
        <taxon>Bacteria</taxon>
        <taxon>Bacillati</taxon>
        <taxon>Actinomycetota</taxon>
        <taxon>Actinomycetes</taxon>
        <taxon>Micromonosporales</taxon>
        <taxon>Micromonosporaceae</taxon>
        <taxon>Dactylosporangium</taxon>
    </lineage>
</organism>
<evidence type="ECO:0000313" key="2">
    <source>
        <dbReference type="Proteomes" id="UP001595912"/>
    </source>
</evidence>